<feature type="transmembrane region" description="Helical" evidence="5">
    <location>
        <begin position="290"/>
        <end position="311"/>
    </location>
</feature>
<dbReference type="InterPro" id="IPR005829">
    <property type="entry name" value="Sugar_transporter_CS"/>
</dbReference>
<dbReference type="PROSITE" id="PS00217">
    <property type="entry name" value="SUGAR_TRANSPORT_2"/>
    <property type="match status" value="1"/>
</dbReference>
<feature type="transmembrane region" description="Helical" evidence="5">
    <location>
        <begin position="112"/>
        <end position="134"/>
    </location>
</feature>
<protein>
    <submittedName>
        <fullName evidence="7">Major facilitator transporter</fullName>
    </submittedName>
</protein>
<comment type="subcellular location">
    <subcellularLocation>
        <location evidence="1">Membrane</location>
        <topology evidence="1">Multi-pass membrane protein</topology>
    </subcellularLocation>
</comment>
<name>A0ABX5LYU8_9GAMM</name>
<gene>
    <name evidence="7" type="ORF">WH50_07520</name>
</gene>
<proteinExistence type="predicted"/>
<feature type="domain" description="Major facilitator superfamily (MFS) profile" evidence="6">
    <location>
        <begin position="22"/>
        <end position="432"/>
    </location>
</feature>
<feature type="transmembrane region" description="Helical" evidence="5">
    <location>
        <begin position="384"/>
        <end position="404"/>
    </location>
</feature>
<accession>A0ABX5LYU8</accession>
<dbReference type="Gene3D" id="1.20.1250.20">
    <property type="entry name" value="MFS general substrate transporter like domains"/>
    <property type="match status" value="1"/>
</dbReference>
<dbReference type="PANTHER" id="PTHR23508:SF10">
    <property type="entry name" value="CARBOXYLIC ACID TRANSPORTER PROTEIN HOMOLOG"/>
    <property type="match status" value="1"/>
</dbReference>
<evidence type="ECO:0000259" key="6">
    <source>
        <dbReference type="PROSITE" id="PS50850"/>
    </source>
</evidence>
<evidence type="ECO:0000256" key="1">
    <source>
        <dbReference type="ARBA" id="ARBA00004141"/>
    </source>
</evidence>
<organism evidence="7 8">
    <name type="scientific">Pokkaliibacter plantistimulans</name>
    <dbReference type="NCBI Taxonomy" id="1635171"/>
    <lineage>
        <taxon>Bacteria</taxon>
        <taxon>Pseudomonadati</taxon>
        <taxon>Pseudomonadota</taxon>
        <taxon>Gammaproteobacteria</taxon>
        <taxon>Oceanospirillales</taxon>
        <taxon>Balneatrichaceae</taxon>
        <taxon>Pokkaliibacter</taxon>
    </lineage>
</organism>
<evidence type="ECO:0000256" key="2">
    <source>
        <dbReference type="ARBA" id="ARBA00022692"/>
    </source>
</evidence>
<keyword evidence="3 5" id="KW-1133">Transmembrane helix</keyword>
<dbReference type="InterPro" id="IPR011701">
    <property type="entry name" value="MFS"/>
</dbReference>
<feature type="transmembrane region" description="Helical" evidence="5">
    <location>
        <begin position="174"/>
        <end position="192"/>
    </location>
</feature>
<evidence type="ECO:0000313" key="8">
    <source>
        <dbReference type="Proteomes" id="UP000248090"/>
    </source>
</evidence>
<evidence type="ECO:0000313" key="7">
    <source>
        <dbReference type="EMBL" id="PXF31855.1"/>
    </source>
</evidence>
<feature type="transmembrane region" description="Helical" evidence="5">
    <location>
        <begin position="22"/>
        <end position="47"/>
    </location>
</feature>
<feature type="transmembrane region" description="Helical" evidence="5">
    <location>
        <begin position="146"/>
        <end position="168"/>
    </location>
</feature>
<dbReference type="Pfam" id="PF07690">
    <property type="entry name" value="MFS_1"/>
    <property type="match status" value="1"/>
</dbReference>
<feature type="transmembrane region" description="Helical" evidence="5">
    <location>
        <begin position="318"/>
        <end position="336"/>
    </location>
</feature>
<dbReference type="RefSeq" id="WP_110186769.1">
    <property type="nucleotide sequence ID" value="NZ_CP177354.1"/>
</dbReference>
<dbReference type="Proteomes" id="UP000248090">
    <property type="component" value="Unassembled WGS sequence"/>
</dbReference>
<evidence type="ECO:0000256" key="4">
    <source>
        <dbReference type="ARBA" id="ARBA00023136"/>
    </source>
</evidence>
<feature type="transmembrane region" description="Helical" evidence="5">
    <location>
        <begin position="88"/>
        <end position="106"/>
    </location>
</feature>
<dbReference type="SUPFAM" id="SSF103473">
    <property type="entry name" value="MFS general substrate transporter"/>
    <property type="match status" value="1"/>
</dbReference>
<feature type="transmembrane region" description="Helical" evidence="5">
    <location>
        <begin position="53"/>
        <end position="76"/>
    </location>
</feature>
<sequence length="450" mass="48052">MKNHEVNGIIDNASFTPFHWKVLFWCTLIIIFDGYDLVIYGVVLPILMKQWQLSPQIAGLLGSSALFGMMFGAMGFGMLSDRIGRKKVILVCLTLFSVTTAINGFATTPMQFGVLRFIAGLGIGGVMPNVVSLMSEYSPKRSRSTLVALMFSGYAVGGMLSAGLGIWIVPTYGWQVMFFLAIVPMLAVPLIIRSLPDSVGFLLAQGKTDTVRTVMRQVAPQLTIQDQDSFSVTASPSRKAAMAELFSQGRAMSTAMFWLAFFCCLLMVYALGSWLPKLMSLAGYPLSSSLMFLMILNVGAIVGAIGGGWLSDRFSLKSVLVTFFLFGSIALVLLGYKNPMWVLYTLVAIAGATTIGSQIILYACVAQYYPAHVRSTGLGWASGVGRNGAILGPIIGGALLAMALPHQVNFLSLAIPGAIATLAVSLIGMGTRAPAVRQADEASTTAEAAN</sequence>
<reference evidence="7 8" key="1">
    <citation type="submission" date="2015-03" db="EMBL/GenBank/DDBJ databases">
        <authorList>
            <person name="Krishnan R."/>
            <person name="Midha S."/>
            <person name="Patil P.B."/>
            <person name="Rameshkumar N."/>
        </authorList>
    </citation>
    <scope>NUCLEOTIDE SEQUENCE [LARGE SCALE GENOMIC DNA]</scope>
    <source>
        <strain evidence="7 8">L1E11</strain>
    </source>
</reference>
<keyword evidence="2 5" id="KW-0812">Transmembrane</keyword>
<keyword evidence="8" id="KW-1185">Reference proteome</keyword>
<feature type="transmembrane region" description="Helical" evidence="5">
    <location>
        <begin position="342"/>
        <end position="363"/>
    </location>
</feature>
<evidence type="ECO:0000256" key="5">
    <source>
        <dbReference type="SAM" id="Phobius"/>
    </source>
</evidence>
<feature type="transmembrane region" description="Helical" evidence="5">
    <location>
        <begin position="255"/>
        <end position="275"/>
    </location>
</feature>
<dbReference type="CDD" id="cd17365">
    <property type="entry name" value="MFS_PcaK_like"/>
    <property type="match status" value="1"/>
</dbReference>
<keyword evidence="4 5" id="KW-0472">Membrane</keyword>
<dbReference type="EMBL" id="LAPT01000030">
    <property type="protein sequence ID" value="PXF31855.1"/>
    <property type="molecule type" value="Genomic_DNA"/>
</dbReference>
<evidence type="ECO:0000256" key="3">
    <source>
        <dbReference type="ARBA" id="ARBA00022989"/>
    </source>
</evidence>
<dbReference type="InterPro" id="IPR036259">
    <property type="entry name" value="MFS_trans_sf"/>
</dbReference>
<dbReference type="InterPro" id="IPR020846">
    <property type="entry name" value="MFS_dom"/>
</dbReference>
<comment type="caution">
    <text evidence="7">The sequence shown here is derived from an EMBL/GenBank/DDBJ whole genome shotgun (WGS) entry which is preliminary data.</text>
</comment>
<dbReference type="PROSITE" id="PS50850">
    <property type="entry name" value="MFS"/>
    <property type="match status" value="1"/>
</dbReference>
<feature type="transmembrane region" description="Helical" evidence="5">
    <location>
        <begin position="410"/>
        <end position="429"/>
    </location>
</feature>
<dbReference type="PANTHER" id="PTHR23508">
    <property type="entry name" value="CARBOXYLIC ACID TRANSPORTER PROTEIN HOMOLOG"/>
    <property type="match status" value="1"/>
</dbReference>